<gene>
    <name evidence="1" type="ORF">G200028</name>
</gene>
<organism evidence="1">
    <name type="scientific">Lactobacillus phage G2-Guo</name>
    <dbReference type="NCBI Taxonomy" id="3155564"/>
    <lineage>
        <taxon>Viruses</taxon>
    </lineage>
</organism>
<evidence type="ECO:0000313" key="1">
    <source>
        <dbReference type="EMBL" id="XBS49002.1"/>
    </source>
</evidence>
<reference evidence="1" key="1">
    <citation type="submission" date="2024-05" db="EMBL/GenBank/DDBJ databases">
        <authorList>
            <person name="Guo T.T."/>
            <person name="Zhang Y."/>
            <person name="Kong J."/>
        </authorList>
    </citation>
    <scope>NUCLEOTIDE SEQUENCE</scope>
</reference>
<dbReference type="EMBL" id="PP779550">
    <property type="protein sequence ID" value="XBS49002.1"/>
    <property type="molecule type" value="Genomic_DNA"/>
</dbReference>
<sequence>MHGVYLDLSLGNLEHPMAMSRVEKCKKTLELLHVIEEKYDRKGKGPGWIESVPAEAYAELWKLWDVANGSITPKVTRKYASREEEVLDWLKGGFTAAEIKQITGINETVIRTVKLKNHVTVPPKFRSRMLPLDDKELIFTLSKTAITKYFGVPFTGYGPTDAKKLAKTGYKYESLSPTEALHWADIKDGALYLTEKGLFRKHGLDSYEQEVI</sequence>
<accession>A0AAU7PI01</accession>
<protein>
    <submittedName>
        <fullName evidence="1">Uncharacterized protein</fullName>
    </submittedName>
</protein>
<proteinExistence type="predicted"/>
<name>A0AAU7PI01_9VIRU</name>